<feature type="non-terminal residue" evidence="5">
    <location>
        <position position="1"/>
    </location>
</feature>
<dbReference type="GO" id="GO:0006974">
    <property type="term" value="P:DNA damage response"/>
    <property type="evidence" value="ECO:0007669"/>
    <property type="project" value="UniProtKB-KW"/>
</dbReference>
<keyword evidence="6" id="KW-1185">Reference proteome</keyword>
<comment type="caution">
    <text evidence="5">The sequence shown here is derived from an EMBL/GenBank/DDBJ whole genome shotgun (WGS) entry which is preliminary data.</text>
</comment>
<reference evidence="5 6" key="1">
    <citation type="submission" date="2016-08" db="EMBL/GenBank/DDBJ databases">
        <title>A Parts List for Fungal Cellulosomes Revealed by Comparative Genomics.</title>
        <authorList>
            <consortium name="DOE Joint Genome Institute"/>
            <person name="Haitjema C.H."/>
            <person name="Gilmore S.P."/>
            <person name="Henske J.K."/>
            <person name="Solomon K.V."/>
            <person name="De Groot R."/>
            <person name="Kuo A."/>
            <person name="Mondo S.J."/>
            <person name="Salamov A.A."/>
            <person name="Labutti K."/>
            <person name="Zhao Z."/>
            <person name="Chiniquy J."/>
            <person name="Barry K."/>
            <person name="Brewer H.M."/>
            <person name="Purvine S.O."/>
            <person name="Wright A.T."/>
            <person name="Boxma B."/>
            <person name="Van Alen T."/>
            <person name="Hackstein J.H."/>
            <person name="Baker S.E."/>
            <person name="Grigoriev I.V."/>
            <person name="O'Malley M.A."/>
        </authorList>
    </citation>
    <scope>NUCLEOTIDE SEQUENCE [LARGE SCALE GENOMIC DNA]</scope>
    <source>
        <strain evidence="5 6">S4</strain>
    </source>
</reference>
<evidence type="ECO:0000259" key="4">
    <source>
        <dbReference type="Pfam" id="PF16770"/>
    </source>
</evidence>
<reference evidence="5 6" key="2">
    <citation type="submission" date="2016-08" db="EMBL/GenBank/DDBJ databases">
        <title>Pervasive Adenine N6-methylation of Active Genes in Fungi.</title>
        <authorList>
            <consortium name="DOE Joint Genome Institute"/>
            <person name="Mondo S.J."/>
            <person name="Dannebaum R.O."/>
            <person name="Kuo R.C."/>
            <person name="Labutti K."/>
            <person name="Haridas S."/>
            <person name="Kuo A."/>
            <person name="Salamov A."/>
            <person name="Ahrendt S.R."/>
            <person name="Lipzen A."/>
            <person name="Sullivan W."/>
            <person name="Andreopoulos W.B."/>
            <person name="Clum A."/>
            <person name="Lindquist E."/>
            <person name="Daum C."/>
            <person name="Ramamoorthy G.K."/>
            <person name="Gryganskyi A."/>
            <person name="Culley D."/>
            <person name="Magnuson J.K."/>
            <person name="James T.Y."/>
            <person name="O'Malley M.A."/>
            <person name="Stajich J.E."/>
            <person name="Spatafora J.W."/>
            <person name="Visel A."/>
            <person name="Grigoriev I.V."/>
        </authorList>
    </citation>
    <scope>NUCLEOTIDE SEQUENCE [LARGE SCALE GENOMIC DNA]</scope>
    <source>
        <strain evidence="5 6">S4</strain>
    </source>
</reference>
<feature type="domain" description="BRCT" evidence="4">
    <location>
        <begin position="2"/>
        <end position="45"/>
    </location>
</feature>
<gene>
    <name evidence="5" type="ORF">BCR32DRAFT_203130</name>
</gene>
<dbReference type="PANTHER" id="PTHR23196">
    <property type="entry name" value="PAX TRANSCRIPTION ACTIVATION DOMAIN INTERACTING PROTEIN"/>
    <property type="match status" value="1"/>
</dbReference>
<dbReference type="InterPro" id="IPR051579">
    <property type="entry name" value="DDR_Transcriptional_Reg"/>
</dbReference>
<evidence type="ECO:0000313" key="6">
    <source>
        <dbReference type="Proteomes" id="UP000193944"/>
    </source>
</evidence>
<evidence type="ECO:0000256" key="2">
    <source>
        <dbReference type="ARBA" id="ARBA00022763"/>
    </source>
</evidence>
<dbReference type="OrthoDB" id="2150662at2759"/>
<dbReference type="GO" id="GO:0044666">
    <property type="term" value="C:MLL3/4 complex"/>
    <property type="evidence" value="ECO:0007669"/>
    <property type="project" value="TreeGrafter"/>
</dbReference>
<dbReference type="Proteomes" id="UP000193944">
    <property type="component" value="Unassembled WGS sequence"/>
</dbReference>
<keyword evidence="3" id="KW-0539">Nucleus</keyword>
<accession>A0A1Y1X9H0</accession>
<dbReference type="InterPro" id="IPR036420">
    <property type="entry name" value="BRCT_dom_sf"/>
</dbReference>
<evidence type="ECO:0000256" key="3">
    <source>
        <dbReference type="ARBA" id="ARBA00023242"/>
    </source>
</evidence>
<evidence type="ECO:0000256" key="1">
    <source>
        <dbReference type="ARBA" id="ARBA00004123"/>
    </source>
</evidence>
<dbReference type="Gene3D" id="3.40.50.10190">
    <property type="entry name" value="BRCT domain"/>
    <property type="match status" value="2"/>
</dbReference>
<dbReference type="Pfam" id="PF16770">
    <property type="entry name" value="RTT107_BRCT_5"/>
    <property type="match status" value="1"/>
</dbReference>
<keyword evidence="2" id="KW-0227">DNA damage</keyword>
<comment type="subcellular location">
    <subcellularLocation>
        <location evidence="1">Nucleus</location>
    </subcellularLocation>
</comment>
<evidence type="ECO:0000313" key="5">
    <source>
        <dbReference type="EMBL" id="ORX82056.1"/>
    </source>
</evidence>
<dbReference type="STRING" id="1754192.A0A1Y1X9H0"/>
<dbReference type="SUPFAM" id="SSF52113">
    <property type="entry name" value="BRCT domain"/>
    <property type="match status" value="1"/>
</dbReference>
<dbReference type="PANTHER" id="PTHR23196:SF1">
    <property type="entry name" value="PAX-INTERACTING PROTEIN 1"/>
    <property type="match status" value="1"/>
</dbReference>
<dbReference type="AlphaFoldDB" id="A0A1Y1X9H0"/>
<name>A0A1Y1X9H0_9FUNG</name>
<proteinExistence type="predicted"/>
<organism evidence="5 6">
    <name type="scientific">Anaeromyces robustus</name>
    <dbReference type="NCBI Taxonomy" id="1754192"/>
    <lineage>
        <taxon>Eukaryota</taxon>
        <taxon>Fungi</taxon>
        <taxon>Fungi incertae sedis</taxon>
        <taxon>Chytridiomycota</taxon>
        <taxon>Chytridiomycota incertae sedis</taxon>
        <taxon>Neocallimastigomycetes</taxon>
        <taxon>Neocallimastigales</taxon>
        <taxon>Neocallimastigaceae</taxon>
        <taxon>Anaeromyces</taxon>
    </lineage>
</organism>
<dbReference type="InterPro" id="IPR001357">
    <property type="entry name" value="BRCT_dom"/>
</dbReference>
<protein>
    <recommendedName>
        <fullName evidence="4">BRCT domain-containing protein</fullName>
    </recommendedName>
</protein>
<dbReference type="EMBL" id="MCFG01000104">
    <property type="protein sequence ID" value="ORX82056.1"/>
    <property type="molecule type" value="Genomic_DNA"/>
</dbReference>
<sequence length="109" mass="12554">ICTHLLSKKIAKTEKFLIGISLCKHIIHYDWLSFSYNAGRMLDESFFPLIDKINEKEFSFSLQESLNRSKQKKLLENMTFIITPNVFPSRVVLSRIISSAGGNVNILYL</sequence>